<dbReference type="SMART" id="SM00448">
    <property type="entry name" value="REC"/>
    <property type="match status" value="1"/>
</dbReference>
<dbReference type="GO" id="GO:0003677">
    <property type="term" value="F:DNA binding"/>
    <property type="evidence" value="ECO:0007669"/>
    <property type="project" value="UniProtKB-KW"/>
</dbReference>
<dbReference type="Gene3D" id="3.40.50.2300">
    <property type="match status" value="1"/>
</dbReference>
<dbReference type="PROSITE" id="PS50110">
    <property type="entry name" value="RESPONSE_REGULATORY"/>
    <property type="match status" value="1"/>
</dbReference>
<dbReference type="AlphaFoldDB" id="A0AAU7DT17"/>
<sequence length="223" mass="23503">MTLNADESAAPAVTVLLVDDHPVVRAGLRAMLTDDRGVEVVAEASDGTEALALLKQWKTTGESVDLVLMDLQMGPGMDGVTAIKEMRAAGEETPVLVLTTYDSDADIIAAMSAGASGYMLKDAPPADIKAAVRAAATGASALSPQIAARLVQRIQSPAPQLSARELEILELLAQGKSNKELAAQLFISQATIKTHLVHIFDKLGAENRTAAIAIAIEQRIIRR</sequence>
<proteinExistence type="predicted"/>
<evidence type="ECO:0000256" key="1">
    <source>
        <dbReference type="ARBA" id="ARBA00022553"/>
    </source>
</evidence>
<dbReference type="PANTHER" id="PTHR43214:SF24">
    <property type="entry name" value="TRANSCRIPTIONAL REGULATORY PROTEIN NARL-RELATED"/>
    <property type="match status" value="1"/>
</dbReference>
<keyword evidence="2" id="KW-0805">Transcription regulation</keyword>
<evidence type="ECO:0000256" key="5">
    <source>
        <dbReference type="PROSITE-ProRule" id="PRU00169"/>
    </source>
</evidence>
<name>A0AAU7DT17_9MICO</name>
<dbReference type="InterPro" id="IPR058245">
    <property type="entry name" value="NreC/VraR/RcsB-like_REC"/>
</dbReference>
<keyword evidence="4" id="KW-0804">Transcription</keyword>
<protein>
    <submittedName>
        <fullName evidence="8">Response regulator transcription factor</fullName>
    </submittedName>
</protein>
<dbReference type="PRINTS" id="PR00038">
    <property type="entry name" value="HTHLUXR"/>
</dbReference>
<dbReference type="Pfam" id="PF00196">
    <property type="entry name" value="GerE"/>
    <property type="match status" value="1"/>
</dbReference>
<evidence type="ECO:0000256" key="3">
    <source>
        <dbReference type="ARBA" id="ARBA00023125"/>
    </source>
</evidence>
<reference evidence="8" key="1">
    <citation type="submission" date="2024-02" db="EMBL/GenBank/DDBJ databases">
        <title>Tomenella chthoni gen. nov. sp. nov., a member of the family Jonesiaceae isolated from bat guano.</title>
        <authorList>
            <person name="Miller S.L."/>
            <person name="King J."/>
            <person name="Sankaranarayanan K."/>
            <person name="Lawson P.A."/>
        </authorList>
    </citation>
    <scope>NUCLEOTIDE SEQUENCE</scope>
    <source>
        <strain evidence="8">BS-20</strain>
    </source>
</reference>
<dbReference type="CDD" id="cd06170">
    <property type="entry name" value="LuxR_C_like"/>
    <property type="match status" value="1"/>
</dbReference>
<dbReference type="PANTHER" id="PTHR43214">
    <property type="entry name" value="TWO-COMPONENT RESPONSE REGULATOR"/>
    <property type="match status" value="1"/>
</dbReference>
<evidence type="ECO:0000259" key="7">
    <source>
        <dbReference type="PROSITE" id="PS50110"/>
    </source>
</evidence>
<feature type="modified residue" description="4-aspartylphosphate" evidence="5">
    <location>
        <position position="70"/>
    </location>
</feature>
<dbReference type="InterPro" id="IPR039420">
    <property type="entry name" value="WalR-like"/>
</dbReference>
<evidence type="ECO:0000259" key="6">
    <source>
        <dbReference type="PROSITE" id="PS50043"/>
    </source>
</evidence>
<dbReference type="InterPro" id="IPR000792">
    <property type="entry name" value="Tscrpt_reg_LuxR_C"/>
</dbReference>
<gene>
    <name evidence="8" type="ORF">V5R04_12860</name>
</gene>
<evidence type="ECO:0000313" key="8">
    <source>
        <dbReference type="EMBL" id="XBH21094.1"/>
    </source>
</evidence>
<feature type="domain" description="HTH luxR-type" evidence="6">
    <location>
        <begin position="154"/>
        <end position="219"/>
    </location>
</feature>
<keyword evidence="3" id="KW-0238">DNA-binding</keyword>
<dbReference type="Pfam" id="PF00072">
    <property type="entry name" value="Response_reg"/>
    <property type="match status" value="1"/>
</dbReference>
<dbReference type="EMBL" id="CP146203">
    <property type="protein sequence ID" value="XBH21094.1"/>
    <property type="molecule type" value="Genomic_DNA"/>
</dbReference>
<keyword evidence="1 5" id="KW-0597">Phosphoprotein</keyword>
<dbReference type="SUPFAM" id="SSF52172">
    <property type="entry name" value="CheY-like"/>
    <property type="match status" value="1"/>
</dbReference>
<dbReference type="CDD" id="cd17535">
    <property type="entry name" value="REC_NarL-like"/>
    <property type="match status" value="1"/>
</dbReference>
<dbReference type="PROSITE" id="PS50043">
    <property type="entry name" value="HTH_LUXR_2"/>
    <property type="match status" value="1"/>
</dbReference>
<dbReference type="InterPro" id="IPR011006">
    <property type="entry name" value="CheY-like_superfamily"/>
</dbReference>
<organism evidence="8">
    <name type="scientific">Jonesiaceae bacterium BS-20</name>
    <dbReference type="NCBI Taxonomy" id="3120821"/>
    <lineage>
        <taxon>Bacteria</taxon>
        <taxon>Bacillati</taxon>
        <taxon>Actinomycetota</taxon>
        <taxon>Actinomycetes</taxon>
        <taxon>Micrococcales</taxon>
        <taxon>Jonesiaceae</taxon>
    </lineage>
</organism>
<evidence type="ECO:0000256" key="2">
    <source>
        <dbReference type="ARBA" id="ARBA00023015"/>
    </source>
</evidence>
<dbReference type="GO" id="GO:0006355">
    <property type="term" value="P:regulation of DNA-templated transcription"/>
    <property type="evidence" value="ECO:0007669"/>
    <property type="project" value="InterPro"/>
</dbReference>
<accession>A0AAU7DT17</accession>
<evidence type="ECO:0000256" key="4">
    <source>
        <dbReference type="ARBA" id="ARBA00023163"/>
    </source>
</evidence>
<dbReference type="SMART" id="SM00421">
    <property type="entry name" value="HTH_LUXR"/>
    <property type="match status" value="1"/>
</dbReference>
<dbReference type="InterPro" id="IPR001789">
    <property type="entry name" value="Sig_transdc_resp-reg_receiver"/>
</dbReference>
<feature type="domain" description="Response regulatory" evidence="7">
    <location>
        <begin position="14"/>
        <end position="136"/>
    </location>
</feature>
<dbReference type="GO" id="GO:0000160">
    <property type="term" value="P:phosphorelay signal transduction system"/>
    <property type="evidence" value="ECO:0007669"/>
    <property type="project" value="InterPro"/>
</dbReference>